<evidence type="ECO:0000256" key="10">
    <source>
        <dbReference type="ARBA" id="ARBA00030399"/>
    </source>
</evidence>
<keyword evidence="5" id="KW-0698">rRNA processing</keyword>
<dbReference type="PANTHER" id="PTHR22807:SF61">
    <property type="entry name" value="NOL1_NOP2_SUN FAMILY PROTEIN _ ANTITERMINATION NUSB DOMAIN-CONTAINING PROTEIN"/>
    <property type="match status" value="1"/>
</dbReference>
<evidence type="ECO:0000256" key="11">
    <source>
        <dbReference type="ARBA" id="ARBA00031088"/>
    </source>
</evidence>
<accession>A0A382L3G8</accession>
<proteinExistence type="predicted"/>
<dbReference type="InterPro" id="IPR029063">
    <property type="entry name" value="SAM-dependent_MTases_sf"/>
</dbReference>
<evidence type="ECO:0000256" key="5">
    <source>
        <dbReference type="ARBA" id="ARBA00022552"/>
    </source>
</evidence>
<comment type="function">
    <text evidence="1">Specifically methylates the cytosine at position 967 (m5C967) of 16S rRNA.</text>
</comment>
<dbReference type="InterPro" id="IPR001678">
    <property type="entry name" value="MeTrfase_RsmB-F_NOP2_dom"/>
</dbReference>
<dbReference type="InterPro" id="IPR035926">
    <property type="entry name" value="NusB-like_sf"/>
</dbReference>
<keyword evidence="6" id="KW-0489">Methyltransferase</keyword>
<dbReference type="Gene3D" id="1.10.940.10">
    <property type="entry name" value="NusB-like"/>
    <property type="match status" value="1"/>
</dbReference>
<evidence type="ECO:0000259" key="13">
    <source>
        <dbReference type="PROSITE" id="PS51686"/>
    </source>
</evidence>
<keyword evidence="7" id="KW-0808">Transferase</keyword>
<keyword evidence="4" id="KW-0963">Cytoplasm</keyword>
<evidence type="ECO:0000256" key="8">
    <source>
        <dbReference type="ARBA" id="ARBA00022691"/>
    </source>
</evidence>
<dbReference type="Pfam" id="PF01189">
    <property type="entry name" value="Methyltr_RsmB-F"/>
    <property type="match status" value="1"/>
</dbReference>
<dbReference type="GO" id="GO:0006355">
    <property type="term" value="P:regulation of DNA-templated transcription"/>
    <property type="evidence" value="ECO:0007669"/>
    <property type="project" value="InterPro"/>
</dbReference>
<dbReference type="GO" id="GO:0003723">
    <property type="term" value="F:RNA binding"/>
    <property type="evidence" value="ECO:0007669"/>
    <property type="project" value="UniProtKB-KW"/>
</dbReference>
<dbReference type="InterPro" id="IPR049560">
    <property type="entry name" value="MeTrfase_RsmB-F_NOP2_cat"/>
</dbReference>
<dbReference type="EC" id="2.1.1.176" evidence="3"/>
<dbReference type="Pfam" id="PF22458">
    <property type="entry name" value="RsmF-B_ferredox"/>
    <property type="match status" value="1"/>
</dbReference>
<dbReference type="PRINTS" id="PR02008">
    <property type="entry name" value="RCMTFAMILY"/>
</dbReference>
<evidence type="ECO:0000256" key="2">
    <source>
        <dbReference type="ARBA" id="ARBA00004496"/>
    </source>
</evidence>
<dbReference type="FunFam" id="3.40.50.150:FF:000022">
    <property type="entry name" value="Ribosomal RNA small subunit methyltransferase B"/>
    <property type="match status" value="1"/>
</dbReference>
<dbReference type="Gene3D" id="3.40.50.150">
    <property type="entry name" value="Vaccinia Virus protein VP39"/>
    <property type="match status" value="1"/>
</dbReference>
<feature type="non-terminal residue" evidence="14">
    <location>
        <position position="1"/>
    </location>
</feature>
<dbReference type="EMBL" id="UINC01084475">
    <property type="protein sequence ID" value="SVC31159.1"/>
    <property type="molecule type" value="Genomic_DNA"/>
</dbReference>
<evidence type="ECO:0000256" key="12">
    <source>
        <dbReference type="ARBA" id="ARBA00047283"/>
    </source>
</evidence>
<evidence type="ECO:0000256" key="9">
    <source>
        <dbReference type="ARBA" id="ARBA00022884"/>
    </source>
</evidence>
<dbReference type="InterPro" id="IPR054728">
    <property type="entry name" value="RsmB-like_ferredoxin"/>
</dbReference>
<dbReference type="NCBIfam" id="TIGR00563">
    <property type="entry name" value="rsmB"/>
    <property type="match status" value="1"/>
</dbReference>
<evidence type="ECO:0000256" key="3">
    <source>
        <dbReference type="ARBA" id="ARBA00012140"/>
    </source>
</evidence>
<evidence type="ECO:0000313" key="14">
    <source>
        <dbReference type="EMBL" id="SVC31159.1"/>
    </source>
</evidence>
<protein>
    <recommendedName>
        <fullName evidence="3">16S rRNA (cytosine(967)-C(5))-methyltransferase</fullName>
        <ecNumber evidence="3">2.1.1.176</ecNumber>
    </recommendedName>
    <alternativeName>
        <fullName evidence="10">16S rRNA m5C967 methyltransferase</fullName>
    </alternativeName>
    <alternativeName>
        <fullName evidence="11">rRNA (cytosine-C(5)-)-methyltransferase RsmB</fullName>
    </alternativeName>
</protein>
<comment type="catalytic activity">
    <reaction evidence="12">
        <text>cytidine(967) in 16S rRNA + S-adenosyl-L-methionine = 5-methylcytidine(967) in 16S rRNA + S-adenosyl-L-homocysteine + H(+)</text>
        <dbReference type="Rhea" id="RHEA:42748"/>
        <dbReference type="Rhea" id="RHEA-COMP:10219"/>
        <dbReference type="Rhea" id="RHEA-COMP:10220"/>
        <dbReference type="ChEBI" id="CHEBI:15378"/>
        <dbReference type="ChEBI" id="CHEBI:57856"/>
        <dbReference type="ChEBI" id="CHEBI:59789"/>
        <dbReference type="ChEBI" id="CHEBI:74483"/>
        <dbReference type="ChEBI" id="CHEBI:82748"/>
        <dbReference type="EC" id="2.1.1.176"/>
    </reaction>
</comment>
<dbReference type="AlphaFoldDB" id="A0A382L3G8"/>
<reference evidence="14" key="1">
    <citation type="submission" date="2018-05" db="EMBL/GenBank/DDBJ databases">
        <authorList>
            <person name="Lanie J.A."/>
            <person name="Ng W.-L."/>
            <person name="Kazmierczak K.M."/>
            <person name="Andrzejewski T.M."/>
            <person name="Davidsen T.M."/>
            <person name="Wayne K.J."/>
            <person name="Tettelin H."/>
            <person name="Glass J.I."/>
            <person name="Rusch D."/>
            <person name="Podicherti R."/>
            <person name="Tsui H.-C.T."/>
            <person name="Winkler M.E."/>
        </authorList>
    </citation>
    <scope>NUCLEOTIDE SEQUENCE</scope>
</reference>
<comment type="subcellular location">
    <subcellularLocation>
        <location evidence="2">Cytoplasm</location>
    </subcellularLocation>
</comment>
<dbReference type="InterPro" id="IPR023267">
    <property type="entry name" value="RCMT"/>
</dbReference>
<dbReference type="GO" id="GO:0005829">
    <property type="term" value="C:cytosol"/>
    <property type="evidence" value="ECO:0007669"/>
    <property type="project" value="TreeGrafter"/>
</dbReference>
<name>A0A382L3G8_9ZZZZ</name>
<gene>
    <name evidence="14" type="ORF">METZ01_LOCUS284013</name>
</gene>
<dbReference type="GO" id="GO:0009383">
    <property type="term" value="F:rRNA (cytosine-C5-)-methyltransferase activity"/>
    <property type="evidence" value="ECO:0007669"/>
    <property type="project" value="TreeGrafter"/>
</dbReference>
<dbReference type="PROSITE" id="PS51686">
    <property type="entry name" value="SAM_MT_RSMB_NOP"/>
    <property type="match status" value="1"/>
</dbReference>
<organism evidence="14">
    <name type="scientific">marine metagenome</name>
    <dbReference type="NCBI Taxonomy" id="408172"/>
    <lineage>
        <taxon>unclassified sequences</taxon>
        <taxon>metagenomes</taxon>
        <taxon>ecological metagenomes</taxon>
    </lineage>
</organism>
<feature type="domain" description="SAM-dependent MTase RsmB/NOP-type" evidence="13">
    <location>
        <begin position="68"/>
        <end position="334"/>
    </location>
</feature>
<dbReference type="SUPFAM" id="SSF53335">
    <property type="entry name" value="S-adenosyl-L-methionine-dependent methyltransferases"/>
    <property type="match status" value="1"/>
</dbReference>
<dbReference type="Pfam" id="PF01029">
    <property type="entry name" value="NusB"/>
    <property type="match status" value="1"/>
</dbReference>
<dbReference type="GO" id="GO:0070475">
    <property type="term" value="P:rRNA base methylation"/>
    <property type="evidence" value="ECO:0007669"/>
    <property type="project" value="TreeGrafter"/>
</dbReference>
<evidence type="ECO:0000256" key="6">
    <source>
        <dbReference type="ARBA" id="ARBA00022603"/>
    </source>
</evidence>
<dbReference type="CDD" id="cd02440">
    <property type="entry name" value="AdoMet_MTases"/>
    <property type="match status" value="1"/>
</dbReference>
<evidence type="ECO:0000256" key="1">
    <source>
        <dbReference type="ARBA" id="ARBA00002724"/>
    </source>
</evidence>
<dbReference type="Gene3D" id="1.10.287.730">
    <property type="entry name" value="Helix hairpin bin"/>
    <property type="match status" value="1"/>
</dbReference>
<evidence type="ECO:0000256" key="7">
    <source>
        <dbReference type="ARBA" id="ARBA00022679"/>
    </source>
</evidence>
<keyword evidence="8" id="KW-0949">S-adenosyl-L-methionine</keyword>
<dbReference type="Gene3D" id="3.30.70.1170">
    <property type="entry name" value="Sun protein, domain 3"/>
    <property type="match status" value="1"/>
</dbReference>
<evidence type="ECO:0000256" key="4">
    <source>
        <dbReference type="ARBA" id="ARBA00022490"/>
    </source>
</evidence>
<keyword evidence="9" id="KW-0694">RNA-binding</keyword>
<dbReference type="PANTHER" id="PTHR22807">
    <property type="entry name" value="NOP2 YEAST -RELATED NOL1/NOP2/FMU SUN DOMAIN-CONTAINING"/>
    <property type="match status" value="1"/>
</dbReference>
<dbReference type="NCBIfam" id="NF008149">
    <property type="entry name" value="PRK10901.1"/>
    <property type="match status" value="1"/>
</dbReference>
<dbReference type="SUPFAM" id="SSF48013">
    <property type="entry name" value="NusB-like"/>
    <property type="match status" value="1"/>
</dbReference>
<dbReference type="InterPro" id="IPR006027">
    <property type="entry name" value="NusB_RsmB_TIM44"/>
</dbReference>
<dbReference type="InterPro" id="IPR004573">
    <property type="entry name" value="rRNA_ssu_MeTfrase_B"/>
</dbReference>
<sequence length="335" mass="37856">DTPIHAAINETVGVAEIIEKPWAKGFINAILRGIDRDSEIIEKNKHYSHPSWLIKKLKQDYPKNFQEILIENNKKAPMTIRVHPSIQRDDYQQQLQEINIYSQTSSIAPQALILNDAVSVTKLPGFENGSCYVQDTSAQLAAQLISPKKGELILDACSAPGGKATHLAELCPEANIIALDSDKQRLSKVQENLDRFKNHNITIQQGDARDQEWWDGKLFDKILLDAPCSSTGVIRRHPDIKLLKKPKDISQITKTQSLILGNLWGLLKPGGRLLYATCSVIKDENVHQISQFLDRFKDAKNEKITLPWGDGDIGRQQLPQKEYDGFYYAKLIKNR</sequence>